<accession>A0A1A9WRJ8</accession>
<protein>
    <submittedName>
        <fullName evidence="1">Uncharacterized protein</fullName>
    </submittedName>
</protein>
<keyword evidence="2" id="KW-1185">Reference proteome</keyword>
<dbReference type="AlphaFoldDB" id="A0A1A9WRJ8"/>
<proteinExistence type="predicted"/>
<evidence type="ECO:0000313" key="1">
    <source>
        <dbReference type="EnsemblMetazoa" id="GBRI029535-PA"/>
    </source>
</evidence>
<evidence type="ECO:0000313" key="2">
    <source>
        <dbReference type="Proteomes" id="UP000091820"/>
    </source>
</evidence>
<sequence>MHLTVEQQPYQNLQQVYNTTTIINIIVQQFAILFLIYQAADDDEHISDHDDIGGTKGELVCSCLAHLKPAFLMSLPFIGNSPFSFCKLRPRNNIVEQLAQHLINTHSEYLSFTCKSVVCDQAVAFNLQQIAIVIYLA</sequence>
<dbReference type="VEuPathDB" id="VectorBase:GBRI029535"/>
<reference evidence="1" key="2">
    <citation type="submission" date="2020-05" db="UniProtKB">
        <authorList>
            <consortium name="EnsemblMetazoa"/>
        </authorList>
    </citation>
    <scope>IDENTIFICATION</scope>
    <source>
        <strain evidence="1">IAEA</strain>
    </source>
</reference>
<dbReference type="EnsemblMetazoa" id="GBRI029535-RA">
    <property type="protein sequence ID" value="GBRI029535-PA"/>
    <property type="gene ID" value="GBRI029535"/>
</dbReference>
<organism evidence="1 2">
    <name type="scientific">Glossina brevipalpis</name>
    <dbReference type="NCBI Taxonomy" id="37001"/>
    <lineage>
        <taxon>Eukaryota</taxon>
        <taxon>Metazoa</taxon>
        <taxon>Ecdysozoa</taxon>
        <taxon>Arthropoda</taxon>
        <taxon>Hexapoda</taxon>
        <taxon>Insecta</taxon>
        <taxon>Pterygota</taxon>
        <taxon>Neoptera</taxon>
        <taxon>Endopterygota</taxon>
        <taxon>Diptera</taxon>
        <taxon>Brachycera</taxon>
        <taxon>Muscomorpha</taxon>
        <taxon>Hippoboscoidea</taxon>
        <taxon>Glossinidae</taxon>
        <taxon>Glossina</taxon>
    </lineage>
</organism>
<reference evidence="2" key="1">
    <citation type="submission" date="2014-03" db="EMBL/GenBank/DDBJ databases">
        <authorList>
            <person name="Aksoy S."/>
            <person name="Warren W."/>
            <person name="Wilson R.K."/>
        </authorList>
    </citation>
    <scope>NUCLEOTIDE SEQUENCE [LARGE SCALE GENOMIC DNA]</scope>
    <source>
        <strain evidence="2">IAEA</strain>
    </source>
</reference>
<name>A0A1A9WRJ8_9MUSC</name>
<dbReference type="Proteomes" id="UP000091820">
    <property type="component" value="Unassembled WGS sequence"/>
</dbReference>